<evidence type="ECO:0000256" key="1">
    <source>
        <dbReference type="SAM" id="Coils"/>
    </source>
</evidence>
<dbReference type="OrthoDB" id="1920951at2759"/>
<name>A0A8B8Q1G3_9MYRT</name>
<keyword evidence="4" id="KW-1185">Reference proteome</keyword>
<evidence type="ECO:0000313" key="4">
    <source>
        <dbReference type="Proteomes" id="UP000827889"/>
    </source>
</evidence>
<evidence type="ECO:0000256" key="2">
    <source>
        <dbReference type="SAM" id="MobiDB-lite"/>
    </source>
</evidence>
<evidence type="ECO:0000256" key="3">
    <source>
        <dbReference type="SAM" id="Phobius"/>
    </source>
</evidence>
<evidence type="ECO:0000313" key="5">
    <source>
        <dbReference type="RefSeq" id="XP_030540920.1"/>
    </source>
</evidence>
<dbReference type="GeneID" id="115748551"/>
<evidence type="ECO:0000313" key="6">
    <source>
        <dbReference type="RefSeq" id="XP_048141339.1"/>
    </source>
</evidence>
<keyword evidence="3" id="KW-0472">Membrane</keyword>
<accession>A0A8B8Q1G3</accession>
<gene>
    <name evidence="5 6 7" type="primary">LOC115748551</name>
</gene>
<keyword evidence="3" id="KW-1133">Transmembrane helix</keyword>
<feature type="region of interest" description="Disordered" evidence="2">
    <location>
        <begin position="126"/>
        <end position="146"/>
    </location>
</feature>
<sequence>MAAAEARAVWQRTINRYFVQEDAKRAPKLACCQSSSVTSKQVDAGPTTTAHEGDHPDIGFLPSNGKPLFSDLCDDTRWWLHLQPIRGFQKVLMSENIDLLDVEMKSLKTGLGNLYSESHKMVLQDEEDHKDFDGKKREMEAEDSGEAKDMKDIDMGGSYACMQIDDFGSSVSKQLIELGFEPDSPWISNANNDPWWRAMDKGEVAFLVARKLLDHVENCDLPPPQKLHVKQCAYSKIRCFNHDNPSHMKAQPVTLSTPPVWSHDFDPDETVGTCVASLEEYVPGELHSKTTDNAGPEDMKEAYEVPDGDPCKSQLLEALRHSQTRAREAEKAAKRAHEEKEHIIELFFRQASQLFACQQWFHQWQLKAFYLQAENTDQPIVTPVPAIHPWMPRKGIIVRSKPPKNANTKRGKQGPMWLDITKYALTVALGLSLVGTGLLVGWTVGLLLPPF</sequence>
<reference evidence="6 7" key="1">
    <citation type="submission" date="2025-05" db="UniProtKB">
        <authorList>
            <consortium name="RefSeq"/>
        </authorList>
    </citation>
    <scope>IDENTIFICATION</scope>
    <source>
        <tissue evidence="6 7">Leaf</tissue>
    </source>
</reference>
<dbReference type="RefSeq" id="XP_030540920.1">
    <property type="nucleotide sequence ID" value="XM_030685060.1"/>
</dbReference>
<keyword evidence="3" id="KW-0812">Transmembrane</keyword>
<keyword evidence="1" id="KW-0175">Coiled coil</keyword>
<organism evidence="4 7">
    <name type="scientific">Rhodamnia argentea</name>
    <dbReference type="NCBI Taxonomy" id="178133"/>
    <lineage>
        <taxon>Eukaryota</taxon>
        <taxon>Viridiplantae</taxon>
        <taxon>Streptophyta</taxon>
        <taxon>Embryophyta</taxon>
        <taxon>Tracheophyta</taxon>
        <taxon>Spermatophyta</taxon>
        <taxon>Magnoliopsida</taxon>
        <taxon>eudicotyledons</taxon>
        <taxon>Gunneridae</taxon>
        <taxon>Pentapetalae</taxon>
        <taxon>rosids</taxon>
        <taxon>malvids</taxon>
        <taxon>Myrtales</taxon>
        <taxon>Myrtaceae</taxon>
        <taxon>Myrtoideae</taxon>
        <taxon>Myrteae</taxon>
        <taxon>Australasian group</taxon>
        <taxon>Rhodamnia</taxon>
    </lineage>
</organism>
<dbReference type="PANTHER" id="PTHR33868">
    <property type="entry name" value="EXPRESSED PROTEIN"/>
    <property type="match status" value="1"/>
</dbReference>
<feature type="transmembrane region" description="Helical" evidence="3">
    <location>
        <begin position="423"/>
        <end position="448"/>
    </location>
</feature>
<feature type="coiled-coil region" evidence="1">
    <location>
        <begin position="312"/>
        <end position="346"/>
    </location>
</feature>
<dbReference type="Proteomes" id="UP000827889">
    <property type="component" value="Chromosome 9"/>
</dbReference>
<proteinExistence type="predicted"/>
<dbReference type="RefSeq" id="XP_048141340.1">
    <property type="nucleotide sequence ID" value="XM_048285383.1"/>
</dbReference>
<evidence type="ECO:0000313" key="7">
    <source>
        <dbReference type="RefSeq" id="XP_048141340.1"/>
    </source>
</evidence>
<protein>
    <submittedName>
        <fullName evidence="5 6">Uncharacterized protein LOC115748551 isoform X1</fullName>
    </submittedName>
</protein>
<dbReference type="PANTHER" id="PTHR33868:SF2">
    <property type="entry name" value="EXPRESSED PROTEIN"/>
    <property type="match status" value="1"/>
</dbReference>
<dbReference type="RefSeq" id="XP_048141339.1">
    <property type="nucleotide sequence ID" value="XM_048285382.1"/>
</dbReference>
<dbReference type="AlphaFoldDB" id="A0A8B8Q1G3"/>
<dbReference type="KEGG" id="rarg:115748551"/>